<keyword evidence="3" id="KW-1185">Reference proteome</keyword>
<comment type="caution">
    <text evidence="2">The sequence shown here is derived from an EMBL/GenBank/DDBJ whole genome shotgun (WGS) entry which is preliminary data.</text>
</comment>
<proteinExistence type="predicted"/>
<dbReference type="RefSeq" id="WP_374621569.1">
    <property type="nucleotide sequence ID" value="NZ_JBHSIH010000001.1"/>
</dbReference>
<reference evidence="3" key="1">
    <citation type="journal article" date="2019" name="Int. J. Syst. Evol. Microbiol.">
        <title>The Global Catalogue of Microorganisms (GCM) 10K type strain sequencing project: providing services to taxonomists for standard genome sequencing and annotation.</title>
        <authorList>
            <consortium name="The Broad Institute Genomics Platform"/>
            <consortium name="The Broad Institute Genome Sequencing Center for Infectious Disease"/>
            <person name="Wu L."/>
            <person name="Ma J."/>
        </authorList>
    </citation>
    <scope>NUCLEOTIDE SEQUENCE [LARGE SCALE GENOMIC DNA]</scope>
    <source>
        <strain evidence="3">CCUG 62793</strain>
    </source>
</reference>
<protein>
    <submittedName>
        <fullName evidence="2">Uncharacterized protein</fullName>
    </submittedName>
</protein>
<sequence>MSATKNIGHLREHLFNQMDMLCDLSKTVDLERSRMVCEMSKQIIDTARVEIQFAAVMKGAVTLPFIENQDGASERLNTPQPALQHDPDDEPFPEPPLTAEERRDRVLNSGPSANHPWVRGLGNRRVHTMGR</sequence>
<accession>A0ABW5EJ19</accession>
<feature type="compositionally biased region" description="Basic residues" evidence="1">
    <location>
        <begin position="122"/>
        <end position="131"/>
    </location>
</feature>
<name>A0ABW5EJ19_9BURK</name>
<feature type="region of interest" description="Disordered" evidence="1">
    <location>
        <begin position="70"/>
        <end position="131"/>
    </location>
</feature>
<dbReference type="EMBL" id="JBHUIG010000003">
    <property type="protein sequence ID" value="MFD2317945.1"/>
    <property type="molecule type" value="Genomic_DNA"/>
</dbReference>
<evidence type="ECO:0000256" key="1">
    <source>
        <dbReference type="SAM" id="MobiDB-lite"/>
    </source>
</evidence>
<evidence type="ECO:0000313" key="3">
    <source>
        <dbReference type="Proteomes" id="UP001597287"/>
    </source>
</evidence>
<organism evidence="2 3">
    <name type="scientific">Delftia deserti</name>
    <dbReference type="NCBI Taxonomy" id="1651218"/>
    <lineage>
        <taxon>Bacteria</taxon>
        <taxon>Pseudomonadati</taxon>
        <taxon>Pseudomonadota</taxon>
        <taxon>Betaproteobacteria</taxon>
        <taxon>Burkholderiales</taxon>
        <taxon>Comamonadaceae</taxon>
        <taxon>Delftia</taxon>
    </lineage>
</organism>
<dbReference type="Proteomes" id="UP001597287">
    <property type="component" value="Unassembled WGS sequence"/>
</dbReference>
<gene>
    <name evidence="2" type="ORF">ACFSPV_04465</name>
</gene>
<evidence type="ECO:0000313" key="2">
    <source>
        <dbReference type="EMBL" id="MFD2317945.1"/>
    </source>
</evidence>